<feature type="region of interest" description="Disordered" evidence="1">
    <location>
        <begin position="1"/>
        <end position="95"/>
    </location>
</feature>
<dbReference type="InterPro" id="IPR032675">
    <property type="entry name" value="LRR_dom_sf"/>
</dbReference>
<protein>
    <recommendedName>
        <fullName evidence="4">F-box domain-containing protein</fullName>
    </recommendedName>
</protein>
<dbReference type="AlphaFoldDB" id="A0A4S2MKM5"/>
<feature type="compositionally biased region" description="Polar residues" evidence="1">
    <location>
        <begin position="276"/>
        <end position="286"/>
    </location>
</feature>
<dbReference type="InParanoid" id="A0A4S2MKM5"/>
<name>A0A4S2MKM5_9PEZI</name>
<proteinExistence type="predicted"/>
<feature type="region of interest" description="Disordered" evidence="1">
    <location>
        <begin position="262"/>
        <end position="317"/>
    </location>
</feature>
<dbReference type="SUPFAM" id="SSF52047">
    <property type="entry name" value="RNI-like"/>
    <property type="match status" value="1"/>
</dbReference>
<gene>
    <name evidence="2" type="ORF">EX30DRAFT_366644</name>
</gene>
<sequence>MFGFPKLTRRRRGTEKRQQQTLSNSPYEFSFLVPASSTTPYSHHHHDGSTVSLPTGIFGPGAGSTSSLHMDLPPGASTRPPTRLNDNRELSATDSARHFQARARVLFEHRRPSTFHELDPMFHARLRQNLGHPAESEPGVSPVALPQKALALLGLEERGVGFGRPASPMMVGGGVGDTDSIYSEDDSRSFSNRDSDVFSEYTQKTYMGNTRISRQTFKFTPLAPAPERLYFRPQSLCSSFSTTSDHTDATEITTITVMTPTSQRICESPELDPEDNNTFTSDSTIPGTVPPITMLNLDSDTDSDDGSDDEQAVSPKTRIRSCSLAPYPSCRPGELPLEVSLQICSYFSPEFHTADLPPESQSCPNCNLRTIHALTLTSRAWSAAATKILYRVIALDFGTYDPASKTLSPFTTCTHSGNDTPLHTKIDVEARLPLLYRTIWDSPDTLPQRIEGIKVPRGMFSITKYPLSAILQKCPNLRFIDGAVTSGSTKDLLVILEPLKNIERWSWRKIAANSTTTSPRIPPPGRPPSPALSSSTISSLHTRSSSASLLSSLSASSSPSFNISIIPRLLRSWHNLRTLEIESIDLPLSPAPTFPPSLRNLTLHNLTSPDTPHLFNHLPPLTSLTIIACTIADRLHRYLSRHGSTLRNLHLQDVAITIEHVMPFLPRLQTLVVKGKDVKMGCMGEGEGVELRSVEAATEEGLRECVGWLVEASRREGVGSIGVRRGEGDDAGEWGRLQMECLFNGVELVEVSGEV</sequence>
<keyword evidence="3" id="KW-1185">Reference proteome</keyword>
<evidence type="ECO:0000313" key="3">
    <source>
        <dbReference type="Proteomes" id="UP000298138"/>
    </source>
</evidence>
<evidence type="ECO:0008006" key="4">
    <source>
        <dbReference type="Google" id="ProtNLM"/>
    </source>
</evidence>
<evidence type="ECO:0000313" key="2">
    <source>
        <dbReference type="EMBL" id="TGZ77520.1"/>
    </source>
</evidence>
<feature type="compositionally biased region" description="Basic and acidic residues" evidence="1">
    <location>
        <begin position="85"/>
        <end position="95"/>
    </location>
</feature>
<accession>A0A4S2MKM5</accession>
<organism evidence="2 3">
    <name type="scientific">Ascodesmis nigricans</name>
    <dbReference type="NCBI Taxonomy" id="341454"/>
    <lineage>
        <taxon>Eukaryota</taxon>
        <taxon>Fungi</taxon>
        <taxon>Dikarya</taxon>
        <taxon>Ascomycota</taxon>
        <taxon>Pezizomycotina</taxon>
        <taxon>Pezizomycetes</taxon>
        <taxon>Pezizales</taxon>
        <taxon>Ascodesmidaceae</taxon>
        <taxon>Ascodesmis</taxon>
    </lineage>
</organism>
<dbReference type="OrthoDB" id="5390667at2759"/>
<dbReference type="EMBL" id="ML220152">
    <property type="protein sequence ID" value="TGZ77520.1"/>
    <property type="molecule type" value="Genomic_DNA"/>
</dbReference>
<evidence type="ECO:0000256" key="1">
    <source>
        <dbReference type="SAM" id="MobiDB-lite"/>
    </source>
</evidence>
<reference evidence="2 3" key="1">
    <citation type="submission" date="2019-04" db="EMBL/GenBank/DDBJ databases">
        <title>Comparative genomics and transcriptomics to analyze fruiting body development in filamentous ascomycetes.</title>
        <authorList>
            <consortium name="DOE Joint Genome Institute"/>
            <person name="Lutkenhaus R."/>
            <person name="Traeger S."/>
            <person name="Breuer J."/>
            <person name="Kuo A."/>
            <person name="Lipzen A."/>
            <person name="Pangilinan J."/>
            <person name="Dilworth D."/>
            <person name="Sandor L."/>
            <person name="Poggeler S."/>
            <person name="Barry K."/>
            <person name="Grigoriev I.V."/>
            <person name="Nowrousian M."/>
        </authorList>
    </citation>
    <scope>NUCLEOTIDE SEQUENCE [LARGE SCALE GENOMIC DNA]</scope>
    <source>
        <strain evidence="2 3">CBS 389.68</strain>
    </source>
</reference>
<dbReference type="Proteomes" id="UP000298138">
    <property type="component" value="Unassembled WGS sequence"/>
</dbReference>
<feature type="compositionally biased region" description="Acidic residues" evidence="1">
    <location>
        <begin position="299"/>
        <end position="311"/>
    </location>
</feature>
<dbReference type="Gene3D" id="3.80.10.10">
    <property type="entry name" value="Ribonuclease Inhibitor"/>
    <property type="match status" value="1"/>
</dbReference>
<feature type="compositionally biased region" description="Pro residues" evidence="1">
    <location>
        <begin position="520"/>
        <end position="530"/>
    </location>
</feature>
<feature type="region of interest" description="Disordered" evidence="1">
    <location>
        <begin position="514"/>
        <end position="537"/>
    </location>
</feature>